<sequence length="206" mass="22712">MCVSLTHISLAQNSPQDYVDAHNAFRAEVGVGPINWNDTVAAYAQKYAEQRIADCQMDHSMGPYGENLAEGYGQLDGADAVKFWASEKPHYDFDSNSCVGDECLHYTQIVWSTSVHVGCGRVKCKNGWLFVICNYDPPGNIEVRSIRQLELFAMDNPSLKVRNSYTSAEKAPDKVSEVEETAESIATNSAAVKGEADHNYTAMQGF</sequence>
<proteinExistence type="predicted"/>
<protein>
    <recommendedName>
        <fullName evidence="1">SCP domain-containing protein</fullName>
    </recommendedName>
</protein>
<dbReference type="Proteomes" id="UP000827721">
    <property type="component" value="Unassembled WGS sequence"/>
</dbReference>
<dbReference type="Pfam" id="PF00188">
    <property type="entry name" value="CAP"/>
    <property type="match status" value="1"/>
</dbReference>
<name>A0ABQ8IFX9_9ROSI</name>
<dbReference type="PRINTS" id="PR00837">
    <property type="entry name" value="V5TPXLIKE"/>
</dbReference>
<dbReference type="PANTHER" id="PTHR10334">
    <property type="entry name" value="CYSTEINE-RICH SECRETORY PROTEIN-RELATED"/>
    <property type="match status" value="1"/>
</dbReference>
<dbReference type="SUPFAM" id="SSF55797">
    <property type="entry name" value="PR-1-like"/>
    <property type="match status" value="1"/>
</dbReference>
<evidence type="ECO:0000259" key="1">
    <source>
        <dbReference type="SMART" id="SM00198"/>
    </source>
</evidence>
<dbReference type="PROSITE" id="PS01010">
    <property type="entry name" value="CRISP_2"/>
    <property type="match status" value="1"/>
</dbReference>
<dbReference type="SMART" id="SM00198">
    <property type="entry name" value="SCP"/>
    <property type="match status" value="1"/>
</dbReference>
<dbReference type="InterPro" id="IPR018244">
    <property type="entry name" value="Allrgn_V5/Tpx1_CS"/>
</dbReference>
<dbReference type="InterPro" id="IPR001283">
    <property type="entry name" value="CRISP-related"/>
</dbReference>
<evidence type="ECO:0000313" key="3">
    <source>
        <dbReference type="Proteomes" id="UP000827721"/>
    </source>
</evidence>
<dbReference type="InterPro" id="IPR035940">
    <property type="entry name" value="CAP_sf"/>
</dbReference>
<organism evidence="2 3">
    <name type="scientific">Xanthoceras sorbifolium</name>
    <dbReference type="NCBI Taxonomy" id="99658"/>
    <lineage>
        <taxon>Eukaryota</taxon>
        <taxon>Viridiplantae</taxon>
        <taxon>Streptophyta</taxon>
        <taxon>Embryophyta</taxon>
        <taxon>Tracheophyta</taxon>
        <taxon>Spermatophyta</taxon>
        <taxon>Magnoliopsida</taxon>
        <taxon>eudicotyledons</taxon>
        <taxon>Gunneridae</taxon>
        <taxon>Pentapetalae</taxon>
        <taxon>rosids</taxon>
        <taxon>malvids</taxon>
        <taxon>Sapindales</taxon>
        <taxon>Sapindaceae</taxon>
        <taxon>Xanthoceroideae</taxon>
        <taxon>Xanthoceras</taxon>
    </lineage>
</organism>
<reference evidence="2 3" key="1">
    <citation type="submission" date="2021-02" db="EMBL/GenBank/DDBJ databases">
        <title>Plant Genome Project.</title>
        <authorList>
            <person name="Zhang R.-G."/>
        </authorList>
    </citation>
    <scope>NUCLEOTIDE SEQUENCE [LARGE SCALE GENOMIC DNA]</scope>
    <source>
        <tissue evidence="2">Leaves</tissue>
    </source>
</reference>
<feature type="domain" description="SCP" evidence="1">
    <location>
        <begin position="13"/>
        <end position="143"/>
    </location>
</feature>
<dbReference type="Gene3D" id="3.40.33.10">
    <property type="entry name" value="CAP"/>
    <property type="match status" value="1"/>
</dbReference>
<dbReference type="InterPro" id="IPR014044">
    <property type="entry name" value="CAP_dom"/>
</dbReference>
<gene>
    <name evidence="2" type="ORF">JRO89_XS02G0118400</name>
</gene>
<dbReference type="CDD" id="cd05381">
    <property type="entry name" value="CAP_PR-1"/>
    <property type="match status" value="1"/>
</dbReference>
<keyword evidence="3" id="KW-1185">Reference proteome</keyword>
<evidence type="ECO:0000313" key="2">
    <source>
        <dbReference type="EMBL" id="KAH7575471.1"/>
    </source>
</evidence>
<comment type="caution">
    <text evidence="2">The sequence shown here is derived from an EMBL/GenBank/DDBJ whole genome shotgun (WGS) entry which is preliminary data.</text>
</comment>
<dbReference type="EMBL" id="JAFEMO010000002">
    <property type="protein sequence ID" value="KAH7575471.1"/>
    <property type="molecule type" value="Genomic_DNA"/>
</dbReference>
<accession>A0ABQ8IFX9</accession>